<keyword evidence="1" id="KW-0547">Nucleotide-binding</keyword>
<dbReference type="InterPro" id="IPR014014">
    <property type="entry name" value="RNA_helicase_DEAD_Q_motif"/>
</dbReference>
<dbReference type="GO" id="GO:0009409">
    <property type="term" value="P:response to cold"/>
    <property type="evidence" value="ECO:0007669"/>
    <property type="project" value="TreeGrafter"/>
</dbReference>
<evidence type="ECO:0000256" key="2">
    <source>
        <dbReference type="ARBA" id="ARBA00022801"/>
    </source>
</evidence>
<dbReference type="SMART" id="SM00490">
    <property type="entry name" value="HELICc"/>
    <property type="match status" value="1"/>
</dbReference>
<feature type="domain" description="DEAD-box RNA helicase Q" evidence="9">
    <location>
        <begin position="4"/>
        <end position="32"/>
    </location>
</feature>
<dbReference type="InterPro" id="IPR050547">
    <property type="entry name" value="DEAD_box_RNA_helicases"/>
</dbReference>
<dbReference type="GO" id="GO:0003724">
    <property type="term" value="F:RNA helicase activity"/>
    <property type="evidence" value="ECO:0007669"/>
    <property type="project" value="InterPro"/>
</dbReference>
<dbReference type="GO" id="GO:0005829">
    <property type="term" value="C:cytosol"/>
    <property type="evidence" value="ECO:0007669"/>
    <property type="project" value="TreeGrafter"/>
</dbReference>
<feature type="region of interest" description="Disordered" evidence="6">
    <location>
        <begin position="405"/>
        <end position="434"/>
    </location>
</feature>
<dbReference type="PROSITE" id="PS51195">
    <property type="entry name" value="Q_MOTIF"/>
    <property type="match status" value="1"/>
</dbReference>
<dbReference type="EMBL" id="CP041666">
    <property type="protein sequence ID" value="QDP40627.1"/>
    <property type="molecule type" value="Genomic_DNA"/>
</dbReference>
<keyword evidence="4" id="KW-0067">ATP-binding</keyword>
<dbReference type="PROSITE" id="PS51194">
    <property type="entry name" value="HELICASE_CTER"/>
    <property type="match status" value="1"/>
</dbReference>
<dbReference type="RefSeq" id="WP_143894376.1">
    <property type="nucleotide sequence ID" value="NZ_CP041666.1"/>
</dbReference>
<feature type="compositionally biased region" description="Basic residues" evidence="6">
    <location>
        <begin position="405"/>
        <end position="417"/>
    </location>
</feature>
<dbReference type="AlphaFoldDB" id="A0A516KGX2"/>
<keyword evidence="11" id="KW-1185">Reference proteome</keyword>
<evidence type="ECO:0000256" key="3">
    <source>
        <dbReference type="ARBA" id="ARBA00022806"/>
    </source>
</evidence>
<evidence type="ECO:0000256" key="6">
    <source>
        <dbReference type="SAM" id="MobiDB-lite"/>
    </source>
</evidence>
<evidence type="ECO:0000313" key="10">
    <source>
        <dbReference type="EMBL" id="QDP40627.1"/>
    </source>
</evidence>
<dbReference type="SUPFAM" id="SSF52540">
    <property type="entry name" value="P-loop containing nucleoside triphosphate hydrolases"/>
    <property type="match status" value="1"/>
</dbReference>
<dbReference type="Pfam" id="PF00270">
    <property type="entry name" value="DEAD"/>
    <property type="match status" value="1"/>
</dbReference>
<name>A0A516KGX2_9BACI</name>
<feature type="domain" description="Helicase ATP-binding" evidence="7">
    <location>
        <begin position="35"/>
        <end position="207"/>
    </location>
</feature>
<dbReference type="PANTHER" id="PTHR47963">
    <property type="entry name" value="DEAD-BOX ATP-DEPENDENT RNA HELICASE 47, MITOCHONDRIAL"/>
    <property type="match status" value="1"/>
</dbReference>
<dbReference type="InterPro" id="IPR014001">
    <property type="entry name" value="Helicase_ATP-bd"/>
</dbReference>
<dbReference type="Gene3D" id="3.40.50.300">
    <property type="entry name" value="P-loop containing nucleotide triphosphate hydrolases"/>
    <property type="match status" value="2"/>
</dbReference>
<dbReference type="Pfam" id="PF00271">
    <property type="entry name" value="Helicase_C"/>
    <property type="match status" value="1"/>
</dbReference>
<dbReference type="GO" id="GO:0005524">
    <property type="term" value="F:ATP binding"/>
    <property type="evidence" value="ECO:0007669"/>
    <property type="project" value="UniProtKB-KW"/>
</dbReference>
<evidence type="ECO:0000259" key="8">
    <source>
        <dbReference type="PROSITE" id="PS51194"/>
    </source>
</evidence>
<gene>
    <name evidence="10" type="ORF">FN924_10795</name>
</gene>
<evidence type="ECO:0000259" key="9">
    <source>
        <dbReference type="PROSITE" id="PS51195"/>
    </source>
</evidence>
<evidence type="ECO:0000256" key="5">
    <source>
        <dbReference type="PROSITE-ProRule" id="PRU00552"/>
    </source>
</evidence>
<dbReference type="PANTHER" id="PTHR47963:SF1">
    <property type="entry name" value="DEAD-BOX ATP-DEPENDENT RNA HELICASE CSHB"/>
    <property type="match status" value="1"/>
</dbReference>
<feature type="compositionally biased region" description="Basic residues" evidence="6">
    <location>
        <begin position="425"/>
        <end position="434"/>
    </location>
</feature>
<dbReference type="InterPro" id="IPR011545">
    <property type="entry name" value="DEAD/DEAH_box_helicase_dom"/>
</dbReference>
<reference evidence="10 11" key="1">
    <citation type="submission" date="2019-07" db="EMBL/GenBank/DDBJ databases">
        <authorList>
            <person name="Li J."/>
        </authorList>
    </citation>
    <scope>NUCLEOTIDE SEQUENCE [LARGE SCALE GENOMIC DNA]</scope>
    <source>
        <strain evidence="10 11">TKL69</strain>
    </source>
</reference>
<dbReference type="OrthoDB" id="9805696at2"/>
<dbReference type="GO" id="GO:0033592">
    <property type="term" value="F:RNA strand annealing activity"/>
    <property type="evidence" value="ECO:0007669"/>
    <property type="project" value="TreeGrafter"/>
</dbReference>
<organism evidence="10 11">
    <name type="scientific">Radiobacillus deserti</name>
    <dbReference type="NCBI Taxonomy" id="2594883"/>
    <lineage>
        <taxon>Bacteria</taxon>
        <taxon>Bacillati</taxon>
        <taxon>Bacillota</taxon>
        <taxon>Bacilli</taxon>
        <taxon>Bacillales</taxon>
        <taxon>Bacillaceae</taxon>
        <taxon>Radiobacillus</taxon>
    </lineage>
</organism>
<protein>
    <submittedName>
        <fullName evidence="10">DEAD/DEAH box helicase</fullName>
    </submittedName>
</protein>
<dbReference type="CDD" id="cd00268">
    <property type="entry name" value="DEADc"/>
    <property type="match status" value="1"/>
</dbReference>
<evidence type="ECO:0000256" key="1">
    <source>
        <dbReference type="ARBA" id="ARBA00022741"/>
    </source>
</evidence>
<keyword evidence="2" id="KW-0378">Hydrolase</keyword>
<dbReference type="GO" id="GO:0005840">
    <property type="term" value="C:ribosome"/>
    <property type="evidence" value="ECO:0007669"/>
    <property type="project" value="TreeGrafter"/>
</dbReference>
<evidence type="ECO:0000259" key="7">
    <source>
        <dbReference type="PROSITE" id="PS51192"/>
    </source>
</evidence>
<keyword evidence="3 10" id="KW-0347">Helicase</keyword>
<dbReference type="InterPro" id="IPR027417">
    <property type="entry name" value="P-loop_NTPase"/>
</dbReference>
<dbReference type="PROSITE" id="PS51192">
    <property type="entry name" value="HELICASE_ATP_BIND_1"/>
    <property type="match status" value="1"/>
</dbReference>
<dbReference type="InterPro" id="IPR001650">
    <property type="entry name" value="Helicase_C-like"/>
</dbReference>
<evidence type="ECO:0000256" key="4">
    <source>
        <dbReference type="ARBA" id="ARBA00022840"/>
    </source>
</evidence>
<accession>A0A516KGX2</accession>
<dbReference type="GO" id="GO:0016787">
    <property type="term" value="F:hydrolase activity"/>
    <property type="evidence" value="ECO:0007669"/>
    <property type="project" value="UniProtKB-KW"/>
</dbReference>
<dbReference type="SMART" id="SM00487">
    <property type="entry name" value="DEXDc"/>
    <property type="match status" value="1"/>
</dbReference>
<feature type="domain" description="Helicase C-terminal" evidence="8">
    <location>
        <begin position="229"/>
        <end position="392"/>
    </location>
</feature>
<feature type="short sequence motif" description="Q motif" evidence="5">
    <location>
        <begin position="4"/>
        <end position="32"/>
    </location>
</feature>
<sequence length="434" mass="50014">MENHEFKQYALTPVMNQIIDKLGFKAPTPIQQKVIPSALRGESIIGQSHTGSGKTHSYLIPILNNIKEEQQMVQYVVAAPTRELAMQIYEEAKKMLEYSEQKWSVKLLIGGTDKKKTIEKLKEQPHVVIGTPGRLLDLIEEGALDFGAIRSFIVDEADLMLDLGLMQEIDKILVRSNPRSSVMVFSATIPERLQPFLKKYLENPHYFKMDDKLSPETMEHRLVPLRHRSIADTIIRISETIRPYLAIIFTNGKDQADALSEELIGKGFEVGLMHGGLTPRERKRVLKDIQSLRYQYIVATDLAARGIDIKGVSHVINAELPNEEEFYIHRVGRTARAGMEGTAISLFKEEDMTLIERLEKKGLTFTSYDIKDGEWMETKAWNERKKRQKVESEVEKEAWKRIRKPKKVKPGYKKKMKKQQEQAKRKINRNKFKK</sequence>
<evidence type="ECO:0000313" key="11">
    <source>
        <dbReference type="Proteomes" id="UP000315215"/>
    </source>
</evidence>
<dbReference type="Proteomes" id="UP000315215">
    <property type="component" value="Chromosome"/>
</dbReference>
<proteinExistence type="predicted"/>
<dbReference type="KEGG" id="aqt:FN924_10795"/>
<dbReference type="InterPro" id="IPR044742">
    <property type="entry name" value="DEAD/DEAH_RhlB"/>
</dbReference>
<dbReference type="CDD" id="cd18787">
    <property type="entry name" value="SF2_C_DEAD"/>
    <property type="match status" value="1"/>
</dbReference>